<feature type="compositionally biased region" description="Basic residues" evidence="1">
    <location>
        <begin position="128"/>
        <end position="143"/>
    </location>
</feature>
<name>A0A6J4PPU9_9ACTN</name>
<sequence length="251" mass="28113">APHPPHRAHRPAAAAPGSRRRLGRHHRAGARGDRLRPRGPPGAGPGVDADVRDAHRLRRRAADRAHAVGELRHRGPVPGGGARHLLRGRDPVGRRGGRAAGAHRHDHRAGRRRVHGARARHPDLRAAAGHRRRHQRPGARRRQGARDQRVQRRGRRRGGGAGRPDPGGVGALLRAQRLHRGARRAAARAGERRQHHRHRGARRRPQQRLHPARARRRRRRPRAALGAGRDRRRPGAPRWRGRRRGLGRGRL</sequence>
<feature type="compositionally biased region" description="Basic and acidic residues" evidence="1">
    <location>
        <begin position="49"/>
        <end position="73"/>
    </location>
</feature>
<feature type="compositionally biased region" description="Gly residues" evidence="1">
    <location>
        <begin position="159"/>
        <end position="170"/>
    </location>
</feature>
<evidence type="ECO:0000313" key="2">
    <source>
        <dbReference type="EMBL" id="CAA9418573.1"/>
    </source>
</evidence>
<gene>
    <name evidence="2" type="ORF">AVDCRST_MAG35-1846</name>
</gene>
<evidence type="ECO:0000256" key="1">
    <source>
        <dbReference type="SAM" id="MobiDB-lite"/>
    </source>
</evidence>
<feature type="region of interest" description="Disordered" evidence="1">
    <location>
        <begin position="1"/>
        <end position="251"/>
    </location>
</feature>
<accession>A0A6J4PPU9</accession>
<feature type="compositionally biased region" description="Basic residues" evidence="1">
    <location>
        <begin position="193"/>
        <end position="222"/>
    </location>
</feature>
<feature type="compositionally biased region" description="Basic residues" evidence="1">
    <location>
        <begin position="18"/>
        <end position="29"/>
    </location>
</feature>
<reference evidence="2" key="1">
    <citation type="submission" date="2020-02" db="EMBL/GenBank/DDBJ databases">
        <authorList>
            <person name="Meier V. D."/>
        </authorList>
    </citation>
    <scope>NUCLEOTIDE SEQUENCE</scope>
    <source>
        <strain evidence="2">AVDCRST_MAG35</strain>
    </source>
</reference>
<dbReference type="EMBL" id="CADCUY010000387">
    <property type="protein sequence ID" value="CAA9418573.1"/>
    <property type="molecule type" value="Genomic_DNA"/>
</dbReference>
<feature type="compositionally biased region" description="Basic residues" evidence="1">
    <location>
        <begin position="230"/>
        <end position="251"/>
    </location>
</feature>
<feature type="non-terminal residue" evidence="2">
    <location>
        <position position="251"/>
    </location>
</feature>
<proteinExistence type="predicted"/>
<feature type="non-terminal residue" evidence="2">
    <location>
        <position position="1"/>
    </location>
</feature>
<feature type="compositionally biased region" description="Basic residues" evidence="1">
    <location>
        <begin position="95"/>
        <end position="119"/>
    </location>
</feature>
<protein>
    <submittedName>
        <fullName evidence="2">Uncharacterized protein</fullName>
    </submittedName>
</protein>
<feature type="compositionally biased region" description="Basic residues" evidence="1">
    <location>
        <begin position="176"/>
        <end position="186"/>
    </location>
</feature>
<dbReference type="AlphaFoldDB" id="A0A6J4PPU9"/>
<organism evidence="2">
    <name type="scientific">uncultured Quadrisphaera sp</name>
    <dbReference type="NCBI Taxonomy" id="904978"/>
    <lineage>
        <taxon>Bacteria</taxon>
        <taxon>Bacillati</taxon>
        <taxon>Actinomycetota</taxon>
        <taxon>Actinomycetes</taxon>
        <taxon>Kineosporiales</taxon>
        <taxon>Kineosporiaceae</taxon>
        <taxon>Quadrisphaera</taxon>
        <taxon>environmental samples</taxon>
    </lineage>
</organism>
<feature type="compositionally biased region" description="Basic residues" evidence="1">
    <location>
        <begin position="1"/>
        <end position="10"/>
    </location>
</feature>